<dbReference type="GO" id="GO:0019752">
    <property type="term" value="P:carboxylic acid metabolic process"/>
    <property type="evidence" value="ECO:0007669"/>
    <property type="project" value="UniProtKB-ARBA"/>
</dbReference>
<dbReference type="Proteomes" id="UP000321379">
    <property type="component" value="Unassembled WGS sequence"/>
</dbReference>
<evidence type="ECO:0000256" key="1">
    <source>
        <dbReference type="ARBA" id="ARBA00022723"/>
    </source>
</evidence>
<keyword evidence="4" id="KW-1185">Reference proteome</keyword>
<evidence type="ECO:0000313" key="4">
    <source>
        <dbReference type="Proteomes" id="UP000321379"/>
    </source>
</evidence>
<organism evidence="3 4">
    <name type="scientific">Lacisediminihabitans profunda</name>
    <dbReference type="NCBI Taxonomy" id="2594790"/>
    <lineage>
        <taxon>Bacteria</taxon>
        <taxon>Bacillati</taxon>
        <taxon>Actinomycetota</taxon>
        <taxon>Actinomycetes</taxon>
        <taxon>Micrococcales</taxon>
        <taxon>Microbacteriaceae</taxon>
        <taxon>Lacisediminihabitans</taxon>
    </lineage>
</organism>
<dbReference type="AlphaFoldDB" id="A0A5C8UQ33"/>
<dbReference type="Pfam" id="PF01557">
    <property type="entry name" value="FAA_hydrolase"/>
    <property type="match status" value="1"/>
</dbReference>
<dbReference type="SUPFAM" id="SSF56529">
    <property type="entry name" value="FAH"/>
    <property type="match status" value="1"/>
</dbReference>
<evidence type="ECO:0000259" key="2">
    <source>
        <dbReference type="Pfam" id="PF01557"/>
    </source>
</evidence>
<accession>A0A5C8UQ33</accession>
<dbReference type="PANTHER" id="PTHR11820:SF112">
    <property type="entry name" value="FUMARYLACETOACETATE HYDROLASE FAMILY PROTEIN (AFU_ORTHOLOGUE AFUA_1G02370)-RELATED"/>
    <property type="match status" value="1"/>
</dbReference>
<evidence type="ECO:0000313" key="3">
    <source>
        <dbReference type="EMBL" id="TXN30567.1"/>
    </source>
</evidence>
<dbReference type="FunFam" id="3.90.850.10:FF:000002">
    <property type="entry name" value="2-hydroxyhepta-2,4-diene-1,7-dioate isomerase"/>
    <property type="match status" value="1"/>
</dbReference>
<keyword evidence="3" id="KW-0378">Hydrolase</keyword>
<dbReference type="GO" id="GO:0046872">
    <property type="term" value="F:metal ion binding"/>
    <property type="evidence" value="ECO:0007669"/>
    <property type="project" value="UniProtKB-KW"/>
</dbReference>
<sequence>MEPQSCRWSKTHQSAGSSRRHSLKLALQGCPIVVEYRCLSELVLDTGVPPPAGLAQAAIGADAPEQQPDRDEGVTLLVAQTTLGIARVLGTRYEVLDVGRATVSDLLTSGQFSQLEGAKVSATMERELVTLVAPMPRPGKIVIVGLNYNDHAVEIGAELPLVPRVHLTSSSAVIGPTEDIPLPRIADMAVDFEGEMAVIIGEPATDVTVAAAWSHVAGITAANDITARDVQDGSNLHVAGPNVGLAKGFDGFKPLGPAILSRDSVREGQALILRTLVDGEVRQESNTAEMHFTVPELVSRISQYTTLQRGDVILTGTPGGVGVSSGRFLRAGQLVEVQLEGVGSLRNRIVATSQPLS</sequence>
<dbReference type="Gene3D" id="3.90.850.10">
    <property type="entry name" value="Fumarylacetoacetase-like, C-terminal domain"/>
    <property type="match status" value="1"/>
</dbReference>
<dbReference type="GO" id="GO:0016787">
    <property type="term" value="F:hydrolase activity"/>
    <property type="evidence" value="ECO:0007669"/>
    <property type="project" value="UniProtKB-KW"/>
</dbReference>
<dbReference type="InterPro" id="IPR036663">
    <property type="entry name" value="Fumarylacetoacetase_C_sf"/>
</dbReference>
<dbReference type="InterPro" id="IPR011234">
    <property type="entry name" value="Fumarylacetoacetase-like_C"/>
</dbReference>
<feature type="domain" description="Fumarylacetoacetase-like C-terminal" evidence="2">
    <location>
        <begin position="140"/>
        <end position="350"/>
    </location>
</feature>
<keyword evidence="1" id="KW-0479">Metal-binding</keyword>
<dbReference type="EMBL" id="VRMG01000006">
    <property type="protein sequence ID" value="TXN30567.1"/>
    <property type="molecule type" value="Genomic_DNA"/>
</dbReference>
<protein>
    <submittedName>
        <fullName evidence="3">Fumarylacetoacetate hydrolase family protein</fullName>
    </submittedName>
</protein>
<reference evidence="3 4" key="1">
    <citation type="submission" date="2019-08" db="EMBL/GenBank/DDBJ databases">
        <title>Bacterial whole genome sequence for Glaciihabitans sp. CHu50b-6-2.</title>
        <authorList>
            <person name="Jin L."/>
        </authorList>
    </citation>
    <scope>NUCLEOTIDE SEQUENCE [LARGE SCALE GENOMIC DNA]</scope>
    <source>
        <strain evidence="3 4">CHu50b-6-2</strain>
    </source>
</reference>
<dbReference type="PANTHER" id="PTHR11820">
    <property type="entry name" value="ACYLPYRUVASE"/>
    <property type="match status" value="1"/>
</dbReference>
<dbReference type="GO" id="GO:0016853">
    <property type="term" value="F:isomerase activity"/>
    <property type="evidence" value="ECO:0007669"/>
    <property type="project" value="UniProtKB-ARBA"/>
</dbReference>
<gene>
    <name evidence="3" type="ORF">FVP33_08565</name>
</gene>
<comment type="caution">
    <text evidence="3">The sequence shown here is derived from an EMBL/GenBank/DDBJ whole genome shotgun (WGS) entry which is preliminary data.</text>
</comment>
<proteinExistence type="predicted"/>
<name>A0A5C8UQ33_9MICO</name>